<feature type="region of interest" description="Disordered" evidence="5">
    <location>
        <begin position="110"/>
        <end position="148"/>
    </location>
</feature>
<dbReference type="PRINTS" id="PR00886">
    <property type="entry name" value="HIGHMOBLTY12"/>
</dbReference>
<accession>A0A7S2UK20</accession>
<dbReference type="FunFam" id="1.10.30.10:FF:000016">
    <property type="entry name" value="FACT complex subunit SSRP1"/>
    <property type="match status" value="1"/>
</dbReference>
<evidence type="ECO:0000256" key="4">
    <source>
        <dbReference type="PROSITE-ProRule" id="PRU00267"/>
    </source>
</evidence>
<sequence length="214" mass="25027">MSSDEEEVSGEEYESVEEEEEVEEEVEEVPVVVVKKKKRKGKKKKDPLKPKRNMSAFFLYSNAFRSEVKVKNPDVTFGEVAKILSAQFKQLPEKELKKWQKKADKDKLRYQEEMKDYVAPEDSSDDEGPKKKKKKEKDPNRPKRNMSAFFLFSNANRAEVKTNNPEASFGDIAKLISKEFKALTEKDRKKWDKKAAKDKERYQEDMVRYNATLA</sequence>
<dbReference type="SUPFAM" id="SSF47095">
    <property type="entry name" value="HMG-box"/>
    <property type="match status" value="2"/>
</dbReference>
<dbReference type="PANTHER" id="PTHR48112">
    <property type="entry name" value="HIGH MOBILITY GROUP PROTEIN DSP1"/>
    <property type="match status" value="1"/>
</dbReference>
<dbReference type="EMBL" id="HBHQ01017335">
    <property type="protein sequence ID" value="CAD9819763.1"/>
    <property type="molecule type" value="Transcribed_RNA"/>
</dbReference>
<feature type="region of interest" description="Disordered" evidence="5">
    <location>
        <begin position="1"/>
        <end position="27"/>
    </location>
</feature>
<dbReference type="PROSITE" id="PS50118">
    <property type="entry name" value="HMG_BOX_2"/>
    <property type="match status" value="2"/>
</dbReference>
<dbReference type="SMART" id="SM00398">
    <property type="entry name" value="HMG"/>
    <property type="match status" value="2"/>
</dbReference>
<dbReference type="InterPro" id="IPR009071">
    <property type="entry name" value="HMG_box_dom"/>
</dbReference>
<dbReference type="Pfam" id="PF00505">
    <property type="entry name" value="HMG_box"/>
    <property type="match status" value="2"/>
</dbReference>
<evidence type="ECO:0000256" key="2">
    <source>
        <dbReference type="ARBA" id="ARBA00023125"/>
    </source>
</evidence>
<feature type="domain" description="HMG box" evidence="6">
    <location>
        <begin position="50"/>
        <end position="118"/>
    </location>
</feature>
<dbReference type="Gene3D" id="1.10.30.10">
    <property type="entry name" value="High mobility group box domain"/>
    <property type="match status" value="2"/>
</dbReference>
<evidence type="ECO:0000256" key="1">
    <source>
        <dbReference type="ARBA" id="ARBA00004123"/>
    </source>
</evidence>
<keyword evidence="2 4" id="KW-0238">DNA-binding</keyword>
<evidence type="ECO:0000256" key="3">
    <source>
        <dbReference type="ARBA" id="ARBA00023242"/>
    </source>
</evidence>
<gene>
    <name evidence="7" type="ORF">ASEP1449_LOCUS11596</name>
</gene>
<dbReference type="InterPro" id="IPR050342">
    <property type="entry name" value="HMGB"/>
</dbReference>
<feature type="DNA-binding region" description="HMG box" evidence="4">
    <location>
        <begin position="50"/>
        <end position="118"/>
    </location>
</feature>
<name>A0A7S2UK20_9STRA</name>
<dbReference type="GO" id="GO:0003677">
    <property type="term" value="F:DNA binding"/>
    <property type="evidence" value="ECO:0007669"/>
    <property type="project" value="UniProtKB-UniRule"/>
</dbReference>
<feature type="DNA-binding region" description="HMG box" evidence="4">
    <location>
        <begin position="142"/>
        <end position="210"/>
    </location>
</feature>
<dbReference type="AlphaFoldDB" id="A0A7S2UK20"/>
<comment type="subcellular location">
    <subcellularLocation>
        <location evidence="1">Nucleus</location>
    </subcellularLocation>
</comment>
<proteinExistence type="predicted"/>
<dbReference type="PANTHER" id="PTHR48112:SF32">
    <property type="entry name" value="HIGH MOBILITY GROUP PROTEIN B3"/>
    <property type="match status" value="1"/>
</dbReference>
<evidence type="ECO:0000313" key="7">
    <source>
        <dbReference type="EMBL" id="CAD9819763.1"/>
    </source>
</evidence>
<evidence type="ECO:0000259" key="6">
    <source>
        <dbReference type="PROSITE" id="PS50118"/>
    </source>
</evidence>
<evidence type="ECO:0000256" key="5">
    <source>
        <dbReference type="SAM" id="MobiDB-lite"/>
    </source>
</evidence>
<dbReference type="InterPro" id="IPR036910">
    <property type="entry name" value="HMG_box_dom_sf"/>
</dbReference>
<protein>
    <recommendedName>
        <fullName evidence="6">HMG box domain-containing protein</fullName>
    </recommendedName>
</protein>
<reference evidence="7" key="1">
    <citation type="submission" date="2021-01" db="EMBL/GenBank/DDBJ databases">
        <authorList>
            <person name="Corre E."/>
            <person name="Pelletier E."/>
            <person name="Niang G."/>
            <person name="Scheremetjew M."/>
            <person name="Finn R."/>
            <person name="Kale V."/>
            <person name="Holt S."/>
            <person name="Cochrane G."/>
            <person name="Meng A."/>
            <person name="Brown T."/>
            <person name="Cohen L."/>
        </authorList>
    </citation>
    <scope>NUCLEOTIDE SEQUENCE</scope>
    <source>
        <strain evidence="7">CCMP2084</strain>
    </source>
</reference>
<dbReference type="GO" id="GO:0005634">
    <property type="term" value="C:nucleus"/>
    <property type="evidence" value="ECO:0007669"/>
    <property type="project" value="UniProtKB-SubCell"/>
</dbReference>
<keyword evidence="3 4" id="KW-0539">Nucleus</keyword>
<organism evidence="7">
    <name type="scientific">Attheya septentrionalis</name>
    <dbReference type="NCBI Taxonomy" id="420275"/>
    <lineage>
        <taxon>Eukaryota</taxon>
        <taxon>Sar</taxon>
        <taxon>Stramenopiles</taxon>
        <taxon>Ochrophyta</taxon>
        <taxon>Bacillariophyta</taxon>
        <taxon>Coscinodiscophyceae</taxon>
        <taxon>Chaetocerotophycidae</taxon>
        <taxon>Chaetocerotales</taxon>
        <taxon>Attheyaceae</taxon>
        <taxon>Attheya</taxon>
    </lineage>
</organism>
<feature type="domain" description="HMG box" evidence="6">
    <location>
        <begin position="142"/>
        <end position="210"/>
    </location>
</feature>